<keyword evidence="6" id="KW-0378">Hydrolase</keyword>
<comment type="cofactor">
    <cofactor evidence="2 9">
        <name>Mg(2+)</name>
        <dbReference type="ChEBI" id="CHEBI:18420"/>
    </cofactor>
</comment>
<evidence type="ECO:0000256" key="8">
    <source>
        <dbReference type="ARBA" id="ARBA00032272"/>
    </source>
</evidence>
<evidence type="ECO:0000256" key="9">
    <source>
        <dbReference type="PIRSR" id="PIRSR604385-2"/>
    </source>
</evidence>
<comment type="caution">
    <text evidence="12">The sequence shown here is derived from an EMBL/GenBank/DDBJ whole genome shotgun (WGS) entry which is preliminary data.</text>
</comment>
<reference evidence="12" key="1">
    <citation type="submission" date="2022-11" db="EMBL/GenBank/DDBJ databases">
        <title>The characterization of three novel Bacteroidetes species and genomic analysis of their roles in tidal elemental geochemical cycles.</title>
        <authorList>
            <person name="Ma K.-J."/>
        </authorList>
    </citation>
    <scope>NUCLEOTIDE SEQUENCE</scope>
    <source>
        <strain evidence="12">M415</strain>
    </source>
</reference>
<dbReference type="InterPro" id="IPR015797">
    <property type="entry name" value="NUDIX_hydrolase-like_dom_sf"/>
</dbReference>
<evidence type="ECO:0000313" key="13">
    <source>
        <dbReference type="Proteomes" id="UP001207116"/>
    </source>
</evidence>
<dbReference type="AlphaFoldDB" id="A0AAE3SP41"/>
<gene>
    <name evidence="12" type="ORF">OO016_11855</name>
</gene>
<name>A0AAE3SP41_9FLAO</name>
<organism evidence="12 13">
    <name type="scientific">Lentiprolixibacter aurantiacus</name>
    <dbReference type="NCBI Taxonomy" id="2993939"/>
    <lineage>
        <taxon>Bacteria</taxon>
        <taxon>Pseudomonadati</taxon>
        <taxon>Bacteroidota</taxon>
        <taxon>Flavobacteriia</taxon>
        <taxon>Flavobacteriales</taxon>
        <taxon>Flavobacteriaceae</taxon>
        <taxon>Lentiprolixibacter</taxon>
    </lineage>
</organism>
<feature type="short sequence motif" description="Nudix box" evidence="10">
    <location>
        <begin position="87"/>
        <end position="108"/>
    </location>
</feature>
<comment type="similarity">
    <text evidence="3">Belongs to the Nudix hydrolase family. NudK subfamily.</text>
</comment>
<proteinExistence type="inferred from homology"/>
<keyword evidence="9" id="KW-0479">Metal-binding</keyword>
<keyword evidence="9" id="KW-0460">Magnesium</keyword>
<feature type="binding site" evidence="9">
    <location>
        <position position="101"/>
    </location>
    <ligand>
        <name>Mg(2+)</name>
        <dbReference type="ChEBI" id="CHEBI:18420"/>
        <label>1</label>
    </ligand>
</feature>
<dbReference type="GO" id="GO:0005829">
    <property type="term" value="C:cytosol"/>
    <property type="evidence" value="ECO:0007669"/>
    <property type="project" value="TreeGrafter"/>
</dbReference>
<evidence type="ECO:0000256" key="7">
    <source>
        <dbReference type="ARBA" id="ARBA00032162"/>
    </source>
</evidence>
<dbReference type="EMBL" id="JAPFQP010000004">
    <property type="protein sequence ID" value="MCX2720299.1"/>
    <property type="molecule type" value="Genomic_DNA"/>
</dbReference>
<comment type="subunit">
    <text evidence="4">Homodimer.</text>
</comment>
<dbReference type="InterPro" id="IPR000086">
    <property type="entry name" value="NUDIX_hydrolase_dom"/>
</dbReference>
<dbReference type="SUPFAM" id="SSF55811">
    <property type="entry name" value="Nudix"/>
    <property type="match status" value="1"/>
</dbReference>
<evidence type="ECO:0000256" key="3">
    <source>
        <dbReference type="ARBA" id="ARBA00007275"/>
    </source>
</evidence>
<evidence type="ECO:0000256" key="2">
    <source>
        <dbReference type="ARBA" id="ARBA00001946"/>
    </source>
</evidence>
<evidence type="ECO:0000313" key="12">
    <source>
        <dbReference type="EMBL" id="MCX2720299.1"/>
    </source>
</evidence>
<dbReference type="PANTHER" id="PTHR11839">
    <property type="entry name" value="UDP/ADP-SUGAR PYROPHOSPHATASE"/>
    <property type="match status" value="1"/>
</dbReference>
<dbReference type="CDD" id="cd24157">
    <property type="entry name" value="NUDIX_GDPMK"/>
    <property type="match status" value="1"/>
</dbReference>
<feature type="binding site" evidence="9">
    <location>
        <position position="105"/>
    </location>
    <ligand>
        <name>Mg(2+)</name>
        <dbReference type="ChEBI" id="CHEBI:18420"/>
        <label>1</label>
    </ligand>
</feature>
<comment type="catalytic activity">
    <reaction evidence="1">
        <text>GDP-alpha-D-mannose + H2O = alpha-D-mannose 1-phosphate + GMP + 2 H(+)</text>
        <dbReference type="Rhea" id="RHEA:27978"/>
        <dbReference type="ChEBI" id="CHEBI:15377"/>
        <dbReference type="ChEBI" id="CHEBI:15378"/>
        <dbReference type="ChEBI" id="CHEBI:57527"/>
        <dbReference type="ChEBI" id="CHEBI:58115"/>
        <dbReference type="ChEBI" id="CHEBI:58409"/>
    </reaction>
</comment>
<feature type="binding site" evidence="9">
    <location>
        <position position="154"/>
    </location>
    <ligand>
        <name>Mg(2+)</name>
        <dbReference type="ChEBI" id="CHEBI:18420"/>
        <label>1</label>
    </ligand>
</feature>
<evidence type="ECO:0000256" key="4">
    <source>
        <dbReference type="ARBA" id="ARBA00011738"/>
    </source>
</evidence>
<dbReference type="Pfam" id="PF00293">
    <property type="entry name" value="NUDIX"/>
    <property type="match status" value="1"/>
</dbReference>
<dbReference type="RefSeq" id="WP_266014203.1">
    <property type="nucleotide sequence ID" value="NZ_JAPFQP010000004.1"/>
</dbReference>
<sequence length="193" mass="22082">MKYGNIRNIKKETLSKAWYRLYRYTFDYQKEDGEWETQQRETYDRGNGAAILLYNPETSRVVLTRQFRMPTYVNGNPDGMMVEVCAGLLEGDDPESCIIKEVEEETGYKVEKVEEVFQAYMSPGAVTEKLYFFLAEYNDDMKISAGGGAPHESEHIEVLEVSFDKALAMIQSGEIIDAKSILLLQYARIKGVL</sequence>
<accession>A0AAE3SP41</accession>
<feature type="domain" description="Nudix hydrolase" evidence="11">
    <location>
        <begin position="44"/>
        <end position="183"/>
    </location>
</feature>
<dbReference type="Gene3D" id="3.90.79.10">
    <property type="entry name" value="Nucleoside Triphosphate Pyrophosphohydrolase"/>
    <property type="match status" value="1"/>
</dbReference>
<dbReference type="GO" id="GO:0019693">
    <property type="term" value="P:ribose phosphate metabolic process"/>
    <property type="evidence" value="ECO:0007669"/>
    <property type="project" value="TreeGrafter"/>
</dbReference>
<evidence type="ECO:0000256" key="10">
    <source>
        <dbReference type="PIRSR" id="PIRSR604385-3"/>
    </source>
</evidence>
<dbReference type="GO" id="GO:0046872">
    <property type="term" value="F:metal ion binding"/>
    <property type="evidence" value="ECO:0007669"/>
    <property type="project" value="UniProtKB-KW"/>
</dbReference>
<dbReference type="InterPro" id="IPR004385">
    <property type="entry name" value="NDP_pyrophosphatase"/>
</dbReference>
<dbReference type="GO" id="GO:0006753">
    <property type="term" value="P:nucleoside phosphate metabolic process"/>
    <property type="evidence" value="ECO:0007669"/>
    <property type="project" value="TreeGrafter"/>
</dbReference>
<evidence type="ECO:0000256" key="1">
    <source>
        <dbReference type="ARBA" id="ARBA00000847"/>
    </source>
</evidence>
<dbReference type="PANTHER" id="PTHR11839:SF18">
    <property type="entry name" value="NUDIX HYDROLASE DOMAIN-CONTAINING PROTEIN"/>
    <property type="match status" value="1"/>
</dbReference>
<dbReference type="Proteomes" id="UP001207116">
    <property type="component" value="Unassembled WGS sequence"/>
</dbReference>
<evidence type="ECO:0000256" key="5">
    <source>
        <dbReference type="ARBA" id="ARBA00016377"/>
    </source>
</evidence>
<evidence type="ECO:0000259" key="11">
    <source>
        <dbReference type="PROSITE" id="PS51462"/>
    </source>
</evidence>
<evidence type="ECO:0000256" key="6">
    <source>
        <dbReference type="ARBA" id="ARBA00022801"/>
    </source>
</evidence>
<dbReference type="PROSITE" id="PS51462">
    <property type="entry name" value="NUDIX"/>
    <property type="match status" value="1"/>
</dbReference>
<protein>
    <recommendedName>
        <fullName evidence="5">GDP-mannose pyrophosphatase</fullName>
    </recommendedName>
    <alternativeName>
        <fullName evidence="7">GDP-mannose hydrolase</fullName>
    </alternativeName>
    <alternativeName>
        <fullName evidence="8">GDPMK</fullName>
    </alternativeName>
</protein>
<keyword evidence="13" id="KW-1185">Reference proteome</keyword>
<dbReference type="GO" id="GO:0016818">
    <property type="term" value="F:hydrolase activity, acting on acid anhydrides, in phosphorus-containing anhydrides"/>
    <property type="evidence" value="ECO:0007669"/>
    <property type="project" value="InterPro"/>
</dbReference>
<dbReference type="NCBIfam" id="TIGR00052">
    <property type="entry name" value="nudix-type nucleoside diphosphatase, YffH/AdpP family"/>
    <property type="match status" value="1"/>
</dbReference>
<feature type="binding site" evidence="9">
    <location>
        <position position="86"/>
    </location>
    <ligand>
        <name>Mg(2+)</name>
        <dbReference type="ChEBI" id="CHEBI:18420"/>
        <label>1</label>
    </ligand>
</feature>